<keyword evidence="6 9" id="KW-1133">Transmembrane helix</keyword>
<evidence type="ECO:0000256" key="7">
    <source>
        <dbReference type="ARBA" id="ARBA00023065"/>
    </source>
</evidence>
<evidence type="ECO:0000256" key="8">
    <source>
        <dbReference type="ARBA" id="ARBA00023136"/>
    </source>
</evidence>
<evidence type="ECO:0000256" key="6">
    <source>
        <dbReference type="ARBA" id="ARBA00022989"/>
    </source>
</evidence>
<dbReference type="RefSeq" id="WP_140192902.1">
    <property type="nucleotide sequence ID" value="NZ_CP065915.1"/>
</dbReference>
<keyword evidence="5 9" id="KW-0812">Transmembrane</keyword>
<feature type="transmembrane region" description="Helical" evidence="9">
    <location>
        <begin position="286"/>
        <end position="304"/>
    </location>
</feature>
<dbReference type="PANTHER" id="PTHR32024:SF2">
    <property type="entry name" value="TRK SYSTEM POTASSIUM UPTAKE PROTEIN TRKG-RELATED"/>
    <property type="match status" value="1"/>
</dbReference>
<dbReference type="GO" id="GO:0030001">
    <property type="term" value="P:metal ion transport"/>
    <property type="evidence" value="ECO:0007669"/>
    <property type="project" value="UniProtKB-ARBA"/>
</dbReference>
<keyword evidence="3" id="KW-0813">Transport</keyword>
<evidence type="ECO:0000256" key="5">
    <source>
        <dbReference type="ARBA" id="ARBA00022692"/>
    </source>
</evidence>
<keyword evidence="8 9" id="KW-0472">Membrane</keyword>
<evidence type="ECO:0000256" key="2">
    <source>
        <dbReference type="ARBA" id="ARBA00009137"/>
    </source>
</evidence>
<gene>
    <name evidence="10" type="ORF">FHY64_02685</name>
</gene>
<evidence type="ECO:0000256" key="4">
    <source>
        <dbReference type="ARBA" id="ARBA00022475"/>
    </source>
</evidence>
<comment type="caution">
    <text evidence="10">The sequence shown here is derived from an EMBL/GenBank/DDBJ whole genome shotgun (WGS) entry which is preliminary data.</text>
</comment>
<feature type="transmembrane region" description="Helical" evidence="9">
    <location>
        <begin position="70"/>
        <end position="93"/>
    </location>
</feature>
<dbReference type="InterPro" id="IPR003445">
    <property type="entry name" value="Cat_transpt"/>
</dbReference>
<dbReference type="GO" id="GO:0005886">
    <property type="term" value="C:plasma membrane"/>
    <property type="evidence" value="ECO:0007669"/>
    <property type="project" value="UniProtKB-SubCell"/>
</dbReference>
<feature type="transmembrane region" description="Helical" evidence="9">
    <location>
        <begin position="415"/>
        <end position="439"/>
    </location>
</feature>
<evidence type="ECO:0000256" key="9">
    <source>
        <dbReference type="SAM" id="Phobius"/>
    </source>
</evidence>
<reference evidence="10 11" key="1">
    <citation type="submission" date="2019-06" db="EMBL/GenBank/DDBJ databases">
        <title>Genome of new Rhodobacteraceae sp. SM1903.</title>
        <authorList>
            <person name="Ren X."/>
        </authorList>
    </citation>
    <scope>NUCLEOTIDE SEQUENCE [LARGE SCALE GENOMIC DNA]</scope>
    <source>
        <strain evidence="10 11">SM1903</strain>
    </source>
</reference>
<feature type="transmembrane region" description="Helical" evidence="9">
    <location>
        <begin position="40"/>
        <end position="58"/>
    </location>
</feature>
<dbReference type="Pfam" id="PF02386">
    <property type="entry name" value="TrkH"/>
    <property type="match status" value="1"/>
</dbReference>
<comment type="similarity">
    <text evidence="2">Belongs to the TrkH potassium transport family.</text>
</comment>
<keyword evidence="7" id="KW-0406">Ion transport</keyword>
<accession>A0A5C5GBQ6</accession>
<feature type="transmembrane region" description="Helical" evidence="9">
    <location>
        <begin position="136"/>
        <end position="156"/>
    </location>
</feature>
<feature type="transmembrane region" description="Helical" evidence="9">
    <location>
        <begin position="316"/>
        <end position="336"/>
    </location>
</feature>
<feature type="transmembrane region" description="Helical" evidence="9">
    <location>
        <begin position="197"/>
        <end position="219"/>
    </location>
</feature>
<dbReference type="AlphaFoldDB" id="A0A5C5GBQ6"/>
<evidence type="ECO:0000313" key="10">
    <source>
        <dbReference type="EMBL" id="TNY32222.1"/>
    </source>
</evidence>
<evidence type="ECO:0000256" key="3">
    <source>
        <dbReference type="ARBA" id="ARBA00022448"/>
    </source>
</evidence>
<comment type="subcellular location">
    <subcellularLocation>
        <location evidence="1">Cell membrane</location>
        <topology evidence="1">Multi-pass membrane protein</topology>
    </subcellularLocation>
</comment>
<protein>
    <submittedName>
        <fullName evidence="10">TrkH family potassium uptake protein</fullName>
    </submittedName>
</protein>
<feature type="transmembrane region" description="Helical" evidence="9">
    <location>
        <begin position="239"/>
        <end position="261"/>
    </location>
</feature>
<dbReference type="PANTHER" id="PTHR32024">
    <property type="entry name" value="TRK SYSTEM POTASSIUM UPTAKE PROTEIN TRKG-RELATED"/>
    <property type="match status" value="1"/>
</dbReference>
<dbReference type="Proteomes" id="UP000314011">
    <property type="component" value="Unassembled WGS sequence"/>
</dbReference>
<dbReference type="GO" id="GO:0008324">
    <property type="term" value="F:monoatomic cation transmembrane transporter activity"/>
    <property type="evidence" value="ECO:0007669"/>
    <property type="project" value="InterPro"/>
</dbReference>
<keyword evidence="4" id="KW-1003">Cell membrane</keyword>
<dbReference type="OrthoDB" id="7818483at2"/>
<sequence>MPEARLSRQPLFVVLMWFAAGAMLVPAAHALAAESYVELRAFLFGSFLVFIGSGIVALTLRGRHPDESAFVQLATLLAAMVVLPAVFAVPFLMARPVETTVFDGWFEMLSSFTTTGATLWPDPQDLSETLHLWRGVVGWLGGLLMWVAAMAIFAPLNLGGFEVRASYGTSANVSSFSQLDRQAGPYERLDRYFSQLAPIYVAMTFVLTFGMILSGQSSYHAFCHALAVMSTSGISPVGGLSYAGGGVIAEVLVFLFLGLALSRRTYGKVLPGEITSSVRNDHEFRLGLLIIAVSSATLFVRHWIGSVDGTTPGNALAAAWGAIFTVTSFLTTLGFASQHWTSATLWSGLETPGLVLIGLAIFGGGIGTTAGGVKLLRVHALYQHGKREIERLVHPSSVGGAGSDARRIRREGAMIAWVFFMLFAMSLALLMLCLSATGVSFEDSMVLAVASLTNCGPLVRIGAETPIAYAQLSELAQGILAAGMVMGRLELLAIIALLNPDFWRG</sequence>
<evidence type="ECO:0000313" key="11">
    <source>
        <dbReference type="Proteomes" id="UP000314011"/>
    </source>
</evidence>
<proteinExistence type="inferred from homology"/>
<name>A0A5C5GBQ6_9RHOB</name>
<evidence type="ECO:0000256" key="1">
    <source>
        <dbReference type="ARBA" id="ARBA00004651"/>
    </source>
</evidence>
<keyword evidence="11" id="KW-1185">Reference proteome</keyword>
<organism evidence="10 11">
    <name type="scientific">Pelagovum pacificum</name>
    <dbReference type="NCBI Taxonomy" id="2588711"/>
    <lineage>
        <taxon>Bacteria</taxon>
        <taxon>Pseudomonadati</taxon>
        <taxon>Pseudomonadota</taxon>
        <taxon>Alphaproteobacteria</taxon>
        <taxon>Rhodobacterales</taxon>
        <taxon>Paracoccaceae</taxon>
        <taxon>Pelagovum</taxon>
    </lineage>
</organism>
<dbReference type="EMBL" id="VFFF01000001">
    <property type="protein sequence ID" value="TNY32222.1"/>
    <property type="molecule type" value="Genomic_DNA"/>
</dbReference>